<reference evidence="1" key="2">
    <citation type="journal article" date="2024" name="Plant">
        <title>Genomic evolution and insights into agronomic trait innovations of Sesamum species.</title>
        <authorList>
            <person name="Miao H."/>
            <person name="Wang L."/>
            <person name="Qu L."/>
            <person name="Liu H."/>
            <person name="Sun Y."/>
            <person name="Le M."/>
            <person name="Wang Q."/>
            <person name="Wei S."/>
            <person name="Zheng Y."/>
            <person name="Lin W."/>
            <person name="Duan Y."/>
            <person name="Cao H."/>
            <person name="Xiong S."/>
            <person name="Wang X."/>
            <person name="Wei L."/>
            <person name="Li C."/>
            <person name="Ma Q."/>
            <person name="Ju M."/>
            <person name="Zhao R."/>
            <person name="Li G."/>
            <person name="Mu C."/>
            <person name="Tian Q."/>
            <person name="Mei H."/>
            <person name="Zhang T."/>
            <person name="Gao T."/>
            <person name="Zhang H."/>
        </authorList>
    </citation>
    <scope>NUCLEOTIDE SEQUENCE</scope>
    <source>
        <strain evidence="1">KEN8</strain>
    </source>
</reference>
<organism evidence="1">
    <name type="scientific">Sesamum calycinum</name>
    <dbReference type="NCBI Taxonomy" id="2727403"/>
    <lineage>
        <taxon>Eukaryota</taxon>
        <taxon>Viridiplantae</taxon>
        <taxon>Streptophyta</taxon>
        <taxon>Embryophyta</taxon>
        <taxon>Tracheophyta</taxon>
        <taxon>Spermatophyta</taxon>
        <taxon>Magnoliopsida</taxon>
        <taxon>eudicotyledons</taxon>
        <taxon>Gunneridae</taxon>
        <taxon>Pentapetalae</taxon>
        <taxon>asterids</taxon>
        <taxon>lamiids</taxon>
        <taxon>Lamiales</taxon>
        <taxon>Pedaliaceae</taxon>
        <taxon>Sesamum</taxon>
    </lineage>
</organism>
<accession>A0AAW2NST7</accession>
<reference evidence="1" key="1">
    <citation type="submission" date="2020-06" db="EMBL/GenBank/DDBJ databases">
        <authorList>
            <person name="Li T."/>
            <person name="Hu X."/>
            <person name="Zhang T."/>
            <person name="Song X."/>
            <person name="Zhang H."/>
            <person name="Dai N."/>
            <person name="Sheng W."/>
            <person name="Hou X."/>
            <person name="Wei L."/>
        </authorList>
    </citation>
    <scope>NUCLEOTIDE SEQUENCE</scope>
    <source>
        <strain evidence="1">KEN8</strain>
        <tissue evidence="1">Leaf</tissue>
    </source>
</reference>
<sequence>SSGNPKGVCGTEIGLLNRFLWMQEAYPLHEGDVVLFKTAISFVDHMQEFLGAVLTTCFPRDGRLLLLVHFIDASEVTTPDFDLNLYGSTEVSGDCTYFDCKRLPLILEKEVLSSVPVGLPVSNCEVLLVGEDAPNEGEIYVSGLCAAAGYFHYPYLMPLADEDLSPEHDTRYPSGCGVQHYFKTGDFARKLSSGDLVFLGRKDRTLKVNGQRIALEEIESAFQDHPDVVDAAVLSREELGTWEASWDYDTKTHLLHQIVTFDFFWKVDYLSLAASTSSDQQARVNVDDIPQDHLLEVIKKVFSDALMVEKVSNDDDFFMMGGNSIAAAYVSFKLGIHMKLLYTFPTPLSLQMALSSTSSAIGTDGHLRMDLRWPEEMLLSRESRIPNFQGSKPHRRFFLADSNRDISNPPKKLKTESYTYEGPLQEQNSADTLWTPSAMHTECSFTRCNKSMHGGLCTEKYSYDTVWSNIIRRDGKGFMRELWKVEMDSCVDASPLLVFKGSALYVFIGSHSHKFVCVDGKSGVVQWETKLEGRVECSAAILDDFSQLDVTRESFISFTFQMAASAGVSKLMVRCGSYDQNLYAIDYKSYCCVYKLPCGGSIFGSPAINEMQEKLYVASTSGHVTTALDFKVLAFPASILVLKVFNTHVNLCLAREVIAIVSSYHYLKGLNLCGCAILPFKKLWEQDMGAPIFGSLSISYPDGNIICCLVDGTVLVLNTCGSIVWKVRTGGPIFAGPCTSQALPSQGTGYLIWKHAIGHPITSSAYVDENTQVLSNGSILSDRLICVCDSSGGIHVLTVDSNAVGGSKQNMRDIVQEFARLDLEGDIFSSPVMIGGRIFVGCRDDHVYCIKLDVDAYT</sequence>
<dbReference type="EMBL" id="JACGWM010000010">
    <property type="protein sequence ID" value="KAL0346453.1"/>
    <property type="molecule type" value="Genomic_DNA"/>
</dbReference>
<protein>
    <submittedName>
        <fullName evidence="1">Acyl-activating enzyme 19</fullName>
    </submittedName>
</protein>
<dbReference type="InterPro" id="IPR052091">
    <property type="entry name" value="Beta-ala_Activ/Resist"/>
</dbReference>
<proteinExistence type="predicted"/>
<dbReference type="SUPFAM" id="SSF56801">
    <property type="entry name" value="Acetyl-CoA synthetase-like"/>
    <property type="match status" value="1"/>
</dbReference>
<dbReference type="PANTHER" id="PTHR44394">
    <property type="entry name" value="BETA-ALANINE-ACTIVATING ENZYME"/>
    <property type="match status" value="1"/>
</dbReference>
<dbReference type="PANTHER" id="PTHR44394:SF1">
    <property type="entry name" value="BETA-ALANINE-ACTIVATING ENZYME"/>
    <property type="match status" value="1"/>
</dbReference>
<dbReference type="GO" id="GO:0043041">
    <property type="term" value="P:amino acid activation for nonribosomal peptide biosynthetic process"/>
    <property type="evidence" value="ECO:0007669"/>
    <property type="project" value="TreeGrafter"/>
</dbReference>
<dbReference type="InterPro" id="IPR015943">
    <property type="entry name" value="WD40/YVTN_repeat-like_dom_sf"/>
</dbReference>
<feature type="non-terminal residue" evidence="1">
    <location>
        <position position="1"/>
    </location>
</feature>
<dbReference type="Gene3D" id="2.130.10.10">
    <property type="entry name" value="YVTN repeat-like/Quinoprotein amine dehydrogenase"/>
    <property type="match status" value="3"/>
</dbReference>
<comment type="caution">
    <text evidence="1">The sequence shown here is derived from an EMBL/GenBank/DDBJ whole genome shotgun (WGS) entry which is preliminary data.</text>
</comment>
<dbReference type="Gene3D" id="3.40.50.12780">
    <property type="entry name" value="N-terminal domain of ligase-like"/>
    <property type="match status" value="2"/>
</dbReference>
<dbReference type="SUPFAM" id="SSF50998">
    <property type="entry name" value="Quinoprotein alcohol dehydrogenase-like"/>
    <property type="match status" value="1"/>
</dbReference>
<dbReference type="SUPFAM" id="SSF47336">
    <property type="entry name" value="ACP-like"/>
    <property type="match status" value="1"/>
</dbReference>
<name>A0AAW2NST7_9LAMI</name>
<dbReference type="Gene3D" id="1.10.1200.10">
    <property type="entry name" value="ACP-like"/>
    <property type="match status" value="1"/>
</dbReference>
<dbReference type="InterPro" id="IPR011047">
    <property type="entry name" value="Quinoprotein_ADH-like_sf"/>
</dbReference>
<dbReference type="AlphaFoldDB" id="A0AAW2NST7"/>
<dbReference type="InterPro" id="IPR042099">
    <property type="entry name" value="ANL_N_sf"/>
</dbReference>
<evidence type="ECO:0000313" key="1">
    <source>
        <dbReference type="EMBL" id="KAL0346453.1"/>
    </source>
</evidence>
<dbReference type="InterPro" id="IPR036736">
    <property type="entry name" value="ACP-like_sf"/>
</dbReference>
<dbReference type="InterPro" id="IPR045851">
    <property type="entry name" value="AMP-bd_C_sf"/>
</dbReference>
<dbReference type="Gene3D" id="3.30.300.30">
    <property type="match status" value="1"/>
</dbReference>
<gene>
    <name evidence="1" type="ORF">Scaly_1661300</name>
</gene>